<accession>A0A7R8UQC8</accession>
<proteinExistence type="predicted"/>
<organism evidence="2 3">
    <name type="scientific">Hermetia illucens</name>
    <name type="common">Black soldier fly</name>
    <dbReference type="NCBI Taxonomy" id="343691"/>
    <lineage>
        <taxon>Eukaryota</taxon>
        <taxon>Metazoa</taxon>
        <taxon>Ecdysozoa</taxon>
        <taxon>Arthropoda</taxon>
        <taxon>Hexapoda</taxon>
        <taxon>Insecta</taxon>
        <taxon>Pterygota</taxon>
        <taxon>Neoptera</taxon>
        <taxon>Endopterygota</taxon>
        <taxon>Diptera</taxon>
        <taxon>Brachycera</taxon>
        <taxon>Stratiomyomorpha</taxon>
        <taxon>Stratiomyidae</taxon>
        <taxon>Hermetiinae</taxon>
        <taxon>Hermetia</taxon>
    </lineage>
</organism>
<dbReference type="SUPFAM" id="SSF51735">
    <property type="entry name" value="NAD(P)-binding Rossmann-fold domains"/>
    <property type="match status" value="1"/>
</dbReference>
<evidence type="ECO:0000256" key="1">
    <source>
        <dbReference type="ARBA" id="ARBA00023002"/>
    </source>
</evidence>
<dbReference type="Proteomes" id="UP000594454">
    <property type="component" value="Chromosome 3"/>
</dbReference>
<evidence type="ECO:0000313" key="2">
    <source>
        <dbReference type="EMBL" id="CAD7084128.1"/>
    </source>
</evidence>
<gene>
    <name evidence="2" type="ORF">HERILL_LOCUS7039</name>
</gene>
<dbReference type="GO" id="GO:0016491">
    <property type="term" value="F:oxidoreductase activity"/>
    <property type="evidence" value="ECO:0007669"/>
    <property type="project" value="UniProtKB-KW"/>
</dbReference>
<dbReference type="Pfam" id="PF00106">
    <property type="entry name" value="adh_short"/>
    <property type="match status" value="1"/>
</dbReference>
<dbReference type="OrthoDB" id="191139at2759"/>
<dbReference type="PANTHER" id="PTHR43157">
    <property type="entry name" value="PHOSPHATIDYLINOSITOL-GLYCAN BIOSYNTHESIS CLASS F PROTEIN-RELATED"/>
    <property type="match status" value="1"/>
</dbReference>
<sequence length="299" mass="34483">MVGMENEVGTRSLISPYSDNLFLDFLRVEDFNLTARALAKRGATVVICCRSVERANEAIEKIQAETSEGRMVALQLDLGSFASIRECASQIKTHFPHFDCLINNAGVSVKSKQFTKENYEVHFGVNHLGHFLLFKLLEDNIRQNNSRIVVVSSLLHQRGIIDFEKLGKCDDDRQNKRMNPLYSDSKLMNFYFARELYKKGFDVHVLCPGFCYTDLFRDHTFKWYQIAAMSPVIFFAMRSAEQGAQNIIHAATDNNNDEKKNPFSGYYIRNLEMTKSKHSFQEEVGERLWEESLKMCELK</sequence>
<dbReference type="EMBL" id="LR899011">
    <property type="protein sequence ID" value="CAD7084128.1"/>
    <property type="molecule type" value="Genomic_DNA"/>
</dbReference>
<keyword evidence="1" id="KW-0560">Oxidoreductase</keyword>
<keyword evidence="3" id="KW-1185">Reference proteome</keyword>
<reference evidence="2 3" key="1">
    <citation type="submission" date="2020-11" db="EMBL/GenBank/DDBJ databases">
        <authorList>
            <person name="Wallbank WR R."/>
            <person name="Pardo Diaz C."/>
            <person name="Kozak K."/>
            <person name="Martin S."/>
            <person name="Jiggins C."/>
            <person name="Moest M."/>
            <person name="Warren A I."/>
            <person name="Generalovic N T."/>
            <person name="Byers J.R.P. K."/>
            <person name="Montejo-Kovacevich G."/>
            <person name="Yen C E."/>
        </authorList>
    </citation>
    <scope>NUCLEOTIDE SEQUENCE [LARGE SCALE GENOMIC DNA]</scope>
</reference>
<name>A0A7R8UQC8_HERIL</name>
<dbReference type="InterPro" id="IPR002347">
    <property type="entry name" value="SDR_fam"/>
</dbReference>
<dbReference type="AlphaFoldDB" id="A0A7R8UQC8"/>
<dbReference type="PANTHER" id="PTHR43157:SF31">
    <property type="entry name" value="PHOSPHATIDYLINOSITOL-GLYCAN BIOSYNTHESIS CLASS F PROTEIN"/>
    <property type="match status" value="1"/>
</dbReference>
<dbReference type="Gene3D" id="3.40.50.720">
    <property type="entry name" value="NAD(P)-binding Rossmann-like Domain"/>
    <property type="match status" value="1"/>
</dbReference>
<evidence type="ECO:0000313" key="3">
    <source>
        <dbReference type="Proteomes" id="UP000594454"/>
    </source>
</evidence>
<dbReference type="InParanoid" id="A0A7R8UQC8"/>
<protein>
    <submittedName>
        <fullName evidence="2">Uncharacterized protein</fullName>
    </submittedName>
</protein>
<dbReference type="InterPro" id="IPR036291">
    <property type="entry name" value="NAD(P)-bd_dom_sf"/>
</dbReference>